<dbReference type="InterPro" id="IPR051344">
    <property type="entry name" value="Vgb"/>
</dbReference>
<dbReference type="AlphaFoldDB" id="A0A7S4I834"/>
<dbReference type="EMBL" id="HBKQ01012520">
    <property type="protein sequence ID" value="CAE2221548.1"/>
    <property type="molecule type" value="Transcribed_RNA"/>
</dbReference>
<dbReference type="InterPro" id="IPR011042">
    <property type="entry name" value="6-blade_b-propeller_TolB-like"/>
</dbReference>
<dbReference type="SUPFAM" id="SSF63829">
    <property type="entry name" value="Calcium-dependent phosphotriesterase"/>
    <property type="match status" value="1"/>
</dbReference>
<reference evidence="2" key="1">
    <citation type="submission" date="2021-01" db="EMBL/GenBank/DDBJ databases">
        <authorList>
            <person name="Corre E."/>
            <person name="Pelletier E."/>
            <person name="Niang G."/>
            <person name="Scheremetjew M."/>
            <person name="Finn R."/>
            <person name="Kale V."/>
            <person name="Holt S."/>
            <person name="Cochrane G."/>
            <person name="Meng A."/>
            <person name="Brown T."/>
            <person name="Cohen L."/>
        </authorList>
    </citation>
    <scope>NUCLEOTIDE SEQUENCE</scope>
    <source>
        <strain evidence="2">Isolate 1302-5</strain>
    </source>
</reference>
<dbReference type="PANTHER" id="PTHR40274">
    <property type="entry name" value="VIRGINIAMYCIN B LYASE"/>
    <property type="match status" value="1"/>
</dbReference>
<gene>
    <name evidence="2" type="ORF">OAUR00152_LOCUS8537</name>
</gene>
<proteinExistence type="predicted"/>
<sequence>MIASRGISALPFFCLVLGKLETGRATAHLRWPSRGANKTDDVAANHEQDPASFYEEDETFWGHLLDEGSVPSMSMPPPPPQTSGIFVWFTGEGGTLVKMTVDGSEELFRRVFKQGKSVGVDPSDGSAWIPDIEGPARNQAVKVGPDGRDTLRVENLRFGFLDVDPADGSVWIGLPNENEMVKLNSEGGLLFRVSGFEAPWSVAVDPNDGSVWVADGGGSGRKLVKLGKTGDVLLSEPVPGGFFSNTPQQISVDPRDSSVWYTNRGGSTVVKLSSMGTPMATATGVNNPVAVSVDPQDGSIWTVSFSAREVIKFDATATELKRLKFDIVPLSVSVHPYDGTLWVGYSNNVLVQLSTEGEEITRFQLRTDEETTTVNHIVTKEIGV</sequence>
<protein>
    <recommendedName>
        <fullName evidence="3">SMP-30/Gluconolactonase/LRE-like region domain-containing protein</fullName>
    </recommendedName>
</protein>
<organism evidence="2">
    <name type="scientific">Odontella aurita</name>
    <dbReference type="NCBI Taxonomy" id="265563"/>
    <lineage>
        <taxon>Eukaryota</taxon>
        <taxon>Sar</taxon>
        <taxon>Stramenopiles</taxon>
        <taxon>Ochrophyta</taxon>
        <taxon>Bacillariophyta</taxon>
        <taxon>Mediophyceae</taxon>
        <taxon>Biddulphiophycidae</taxon>
        <taxon>Eupodiscales</taxon>
        <taxon>Odontellaceae</taxon>
        <taxon>Odontella</taxon>
    </lineage>
</organism>
<evidence type="ECO:0008006" key="3">
    <source>
        <dbReference type="Google" id="ProtNLM"/>
    </source>
</evidence>
<feature type="signal peptide" evidence="1">
    <location>
        <begin position="1"/>
        <end position="25"/>
    </location>
</feature>
<feature type="chain" id="PRO_5031393696" description="SMP-30/Gluconolactonase/LRE-like region domain-containing protein" evidence="1">
    <location>
        <begin position="26"/>
        <end position="384"/>
    </location>
</feature>
<evidence type="ECO:0000256" key="1">
    <source>
        <dbReference type="SAM" id="SignalP"/>
    </source>
</evidence>
<evidence type="ECO:0000313" key="2">
    <source>
        <dbReference type="EMBL" id="CAE2221548.1"/>
    </source>
</evidence>
<name>A0A7S4I834_9STRA</name>
<keyword evidence="1" id="KW-0732">Signal</keyword>
<dbReference type="PANTHER" id="PTHR40274:SF3">
    <property type="entry name" value="VIRGINIAMYCIN B LYASE"/>
    <property type="match status" value="1"/>
</dbReference>
<dbReference type="Gene3D" id="2.120.10.30">
    <property type="entry name" value="TolB, C-terminal domain"/>
    <property type="match status" value="1"/>
</dbReference>
<accession>A0A7S4I834</accession>